<dbReference type="SUPFAM" id="SSF55961">
    <property type="entry name" value="Bet v1-like"/>
    <property type="match status" value="1"/>
</dbReference>
<sequence length="138" mass="15383">MWEYEHSVETTATPEALWRHWSDMAAWPEWNDGIEKIEVGGPFAVGTRFTMTPPGDDPIEMRLVEITPGELFTDEMDAGDFVVRTEHRLERVDGGRTRVVYRTEITGAAAEQVGPQLGPAITADFPEVVAALVARAER</sequence>
<dbReference type="Proteomes" id="UP000002484">
    <property type="component" value="Chromosome"/>
</dbReference>
<name>E3IV29_PSEI1</name>
<dbReference type="STRING" id="298654.FraEuI1c_1999"/>
<reference evidence="1 2" key="1">
    <citation type="submission" date="2010-10" db="EMBL/GenBank/DDBJ databases">
        <title>Complete sequence of Frankia sp. EuI1c.</title>
        <authorList>
            <consortium name="US DOE Joint Genome Institute"/>
            <person name="Lucas S."/>
            <person name="Copeland A."/>
            <person name="Lapidus A."/>
            <person name="Cheng J.-F."/>
            <person name="Bruce D."/>
            <person name="Goodwin L."/>
            <person name="Pitluck S."/>
            <person name="Chertkov O."/>
            <person name="Detter J.C."/>
            <person name="Han C."/>
            <person name="Tapia R."/>
            <person name="Land M."/>
            <person name="Hauser L."/>
            <person name="Jeffries C."/>
            <person name="Kyrpides N."/>
            <person name="Ivanova N."/>
            <person name="Mikhailova N."/>
            <person name="Beauchemin N."/>
            <person name="Sen A."/>
            <person name="Sur S.A."/>
            <person name="Gtari M."/>
            <person name="Wall L."/>
            <person name="Tisa L."/>
            <person name="Woyke T."/>
        </authorList>
    </citation>
    <scope>NUCLEOTIDE SEQUENCE [LARGE SCALE GENOMIC DNA]</scope>
    <source>
        <strain evidence="2">DSM 45817 / CECT 9037 / EuI1c</strain>
    </source>
</reference>
<dbReference type="Gene3D" id="3.30.530.20">
    <property type="match status" value="1"/>
</dbReference>
<dbReference type="RefSeq" id="WP_013423168.1">
    <property type="nucleotide sequence ID" value="NC_014666.1"/>
</dbReference>
<evidence type="ECO:0000313" key="2">
    <source>
        <dbReference type="Proteomes" id="UP000002484"/>
    </source>
</evidence>
<organism evidence="1 2">
    <name type="scientific">Pseudofrankia inefficax (strain DSM 45817 / CECT 9037 / DDB 130130 / EuI1c)</name>
    <name type="common">Frankia inefficax</name>
    <dbReference type="NCBI Taxonomy" id="298654"/>
    <lineage>
        <taxon>Bacteria</taxon>
        <taxon>Bacillati</taxon>
        <taxon>Actinomycetota</taxon>
        <taxon>Actinomycetes</taxon>
        <taxon>Frankiales</taxon>
        <taxon>Frankiaceae</taxon>
        <taxon>Pseudofrankia</taxon>
    </lineage>
</organism>
<accession>E3IV29</accession>
<protein>
    <submittedName>
        <fullName evidence="1">Polyketide cyclase/dehydrase</fullName>
    </submittedName>
</protein>
<dbReference type="OrthoDB" id="9810827at2"/>
<dbReference type="InParanoid" id="E3IV29"/>
<dbReference type="eggNOG" id="COG3832">
    <property type="taxonomic scope" value="Bacteria"/>
</dbReference>
<dbReference type="InterPro" id="IPR023393">
    <property type="entry name" value="START-like_dom_sf"/>
</dbReference>
<dbReference type="InterPro" id="IPR019587">
    <property type="entry name" value="Polyketide_cyclase/dehydratase"/>
</dbReference>
<dbReference type="HOGENOM" id="CLU_141027_1_0_11"/>
<dbReference type="KEGG" id="fri:FraEuI1c_1999"/>
<gene>
    <name evidence="1" type="ordered locus">FraEuI1c_1999</name>
</gene>
<proteinExistence type="predicted"/>
<dbReference type="EMBL" id="CP002299">
    <property type="protein sequence ID" value="ADP80049.1"/>
    <property type="molecule type" value="Genomic_DNA"/>
</dbReference>
<dbReference type="AlphaFoldDB" id="E3IV29"/>
<dbReference type="Pfam" id="PF10604">
    <property type="entry name" value="Polyketide_cyc2"/>
    <property type="match status" value="1"/>
</dbReference>
<evidence type="ECO:0000313" key="1">
    <source>
        <dbReference type="EMBL" id="ADP80049.1"/>
    </source>
</evidence>
<keyword evidence="2" id="KW-1185">Reference proteome</keyword>